<sequence length="101" mass="11386">MRGKRRYVVLKYMGGGEVSAGEVLNRVRALLTNVFGLMGLIDTDPALVYSWEGRVFVVAVKREGLEKFLASLVFDATHSIRVLKVVGTFRRAKRLVRSMQK</sequence>
<dbReference type="EMBL" id="DTFI01000111">
    <property type="protein sequence ID" value="HGI43658.1"/>
    <property type="molecule type" value="Genomic_DNA"/>
</dbReference>
<name>A0A7C4BAP9_THEPE</name>
<dbReference type="Pfam" id="PF01900">
    <property type="entry name" value="RNase_P_Rpp14"/>
    <property type="match status" value="1"/>
</dbReference>
<keyword evidence="1" id="KW-0819">tRNA processing</keyword>
<dbReference type="Gene3D" id="3.30.70.3250">
    <property type="entry name" value="Ribonuclease P, Pop5 subunit"/>
    <property type="match status" value="1"/>
</dbReference>
<dbReference type="InterPro" id="IPR002759">
    <property type="entry name" value="Pop5/Rpp14/Rnp2-like"/>
</dbReference>
<gene>
    <name evidence="2" type="ORF">ENV17_04670</name>
</gene>
<reference evidence="2" key="1">
    <citation type="journal article" date="2020" name="mSystems">
        <title>Genome- and Community-Level Interaction Insights into Carbon Utilization and Element Cycling Functions of Hydrothermarchaeota in Hydrothermal Sediment.</title>
        <authorList>
            <person name="Zhou Z."/>
            <person name="Liu Y."/>
            <person name="Xu W."/>
            <person name="Pan J."/>
            <person name="Luo Z.H."/>
            <person name="Li M."/>
        </authorList>
    </citation>
    <scope>NUCLEOTIDE SEQUENCE [LARGE SCALE GENOMIC DNA]</scope>
    <source>
        <strain evidence="2">SpSt-735</strain>
    </source>
</reference>
<comment type="caution">
    <text evidence="2">The sequence shown here is derived from an EMBL/GenBank/DDBJ whole genome shotgun (WGS) entry which is preliminary data.</text>
</comment>
<evidence type="ECO:0000313" key="2">
    <source>
        <dbReference type="EMBL" id="HGI43658.1"/>
    </source>
</evidence>
<evidence type="ECO:0000256" key="1">
    <source>
        <dbReference type="ARBA" id="ARBA00022694"/>
    </source>
</evidence>
<dbReference type="InterPro" id="IPR038085">
    <property type="entry name" value="Rnp2-like_sf"/>
</dbReference>
<organism evidence="2">
    <name type="scientific">Thermofilum pendens</name>
    <dbReference type="NCBI Taxonomy" id="2269"/>
    <lineage>
        <taxon>Archaea</taxon>
        <taxon>Thermoproteota</taxon>
        <taxon>Thermoprotei</taxon>
        <taxon>Thermofilales</taxon>
        <taxon>Thermofilaceae</taxon>
        <taxon>Thermofilum</taxon>
    </lineage>
</organism>
<protein>
    <submittedName>
        <fullName evidence="2">Uncharacterized protein</fullName>
    </submittedName>
</protein>
<accession>A0A7C4BAP9</accession>
<dbReference type="GO" id="GO:0001682">
    <property type="term" value="P:tRNA 5'-leader removal"/>
    <property type="evidence" value="ECO:0007669"/>
    <property type="project" value="InterPro"/>
</dbReference>
<dbReference type="SUPFAM" id="SSF160350">
    <property type="entry name" value="Rnp2-like"/>
    <property type="match status" value="1"/>
</dbReference>
<dbReference type="GO" id="GO:0030677">
    <property type="term" value="C:ribonuclease P complex"/>
    <property type="evidence" value="ECO:0007669"/>
    <property type="project" value="InterPro"/>
</dbReference>
<dbReference type="AlphaFoldDB" id="A0A7C4BAP9"/>
<proteinExistence type="predicted"/>